<dbReference type="PANTHER" id="PTHR31987:SF1">
    <property type="entry name" value="GLUTAMINASE A"/>
    <property type="match status" value="1"/>
</dbReference>
<dbReference type="STRING" id="1380566.A0A179F824"/>
<dbReference type="Proteomes" id="UP000078397">
    <property type="component" value="Unassembled WGS sequence"/>
</dbReference>
<proteinExistence type="predicted"/>
<feature type="chain" id="PRO_5008101347" evidence="1">
    <location>
        <begin position="22"/>
        <end position="687"/>
    </location>
</feature>
<dbReference type="Pfam" id="PF17168">
    <property type="entry name" value="DUF5127"/>
    <property type="match status" value="1"/>
</dbReference>
<dbReference type="InterPro" id="IPR052743">
    <property type="entry name" value="Glutaminase_GtaA"/>
</dbReference>
<name>A0A179F824_METCM</name>
<feature type="signal peptide" evidence="1">
    <location>
        <begin position="1"/>
        <end position="21"/>
    </location>
</feature>
<keyword evidence="1" id="KW-0732">Signal</keyword>
<dbReference type="Gene3D" id="1.50.10.10">
    <property type="match status" value="1"/>
</dbReference>
<dbReference type="PANTHER" id="PTHR31987">
    <property type="entry name" value="GLUTAMINASE A-RELATED"/>
    <property type="match status" value="1"/>
</dbReference>
<dbReference type="EMBL" id="LSBJ02000007">
    <property type="protein sequence ID" value="OAQ61576.1"/>
    <property type="molecule type" value="Genomic_DNA"/>
</dbReference>
<dbReference type="InterPro" id="IPR012341">
    <property type="entry name" value="6hp_glycosidase-like_sf"/>
</dbReference>
<dbReference type="GO" id="GO:0003824">
    <property type="term" value="F:catalytic activity"/>
    <property type="evidence" value="ECO:0007669"/>
    <property type="project" value="UniProtKB-ARBA"/>
</dbReference>
<keyword evidence="5" id="KW-1185">Reference proteome</keyword>
<evidence type="ECO:0000256" key="1">
    <source>
        <dbReference type="SAM" id="SignalP"/>
    </source>
</evidence>
<evidence type="ECO:0000313" key="5">
    <source>
        <dbReference type="Proteomes" id="UP000078397"/>
    </source>
</evidence>
<dbReference type="RefSeq" id="XP_018139280.1">
    <property type="nucleotide sequence ID" value="XM_018287941.1"/>
</dbReference>
<dbReference type="GO" id="GO:0005975">
    <property type="term" value="P:carbohydrate metabolic process"/>
    <property type="evidence" value="ECO:0007669"/>
    <property type="project" value="InterPro"/>
</dbReference>
<accession>A0A179F824</accession>
<feature type="domain" description="Glutaminase A N-terminal" evidence="3">
    <location>
        <begin position="105"/>
        <end position="336"/>
    </location>
</feature>
<dbReference type="GeneID" id="28851935"/>
<dbReference type="AlphaFoldDB" id="A0A179F824"/>
<evidence type="ECO:0000259" key="3">
    <source>
        <dbReference type="Pfam" id="PF17168"/>
    </source>
</evidence>
<sequence>MKFMKFASAAVLTILGGQVGAGPTFTPARPPAIPLAVRNPYLNVWLNGQQNGPHGVLPGQWPKFWATGVQGWQGFVKVDDQVYNWMGGAPGAPNVDQLSMEYTTTRSIFNMSVAGKVDMRIEFLSPVFPDDLKRQSIPFSYIVVNVKSRDGASHKVQVYSDVSGEWASGDTTSVVQWDTSSASGVRSHKFWKQKQRVFQEDGENAAWGNWYWSTGDQAGVSYKIGADVDVRGQFLKQGALDNNVDNEFRAVRDRWPVFALSRDLGTVKNSWVTTLFTIGVAQEESIQFVGKEAEPQSMPSLWISYYKENELAAAFYKDYDYAMHYSNRMDIRIQRDSVAAGGQDYATITTLAVRQTFGALAYTGTPSNPLIFLKEISSNSDIQTVDVIFPAFPILLYFDANLLKYLLEPLLLNDRYHYPNDWAQHDLGRFPRALGYPKGDDEPMPLEECGNMIIMMLAYSQRKHDNKYLADNWDLLSKWAEYLIRDAKIPANQLSTDDFAGHLANQTNLAIKGIIALQAMSEVATRAGHKDKSSKYSTLAKEYLAFWTKHGVNAEAGHSMLQYDNKDSYGLLYNIYPDKVLGLNFVPQEIYDMQSDFYLKSQKQYGVILDTRNVWTKVDWEMFAAAVAKPETKRMFISKIAKWINETSTWRAFTDLYDVNTGGYPGGLQFTARPVVGGMFSLLSLKK</sequence>
<dbReference type="Pfam" id="PF16335">
    <property type="entry name" value="GtaA_6_Hairpin"/>
    <property type="match status" value="1"/>
</dbReference>
<comment type="caution">
    <text evidence="4">The sequence shown here is derived from an EMBL/GenBank/DDBJ whole genome shotgun (WGS) entry which is preliminary data.</text>
</comment>
<dbReference type="SUPFAM" id="SSF48208">
    <property type="entry name" value="Six-hairpin glycosidases"/>
    <property type="match status" value="1"/>
</dbReference>
<dbReference type="InterPro" id="IPR032514">
    <property type="entry name" value="GtaA_central"/>
</dbReference>
<feature type="domain" description="Glutaminase A central" evidence="2">
    <location>
        <begin position="342"/>
        <end position="683"/>
    </location>
</feature>
<dbReference type="InterPro" id="IPR008928">
    <property type="entry name" value="6-hairpin_glycosidase_sf"/>
</dbReference>
<organism evidence="4 5">
    <name type="scientific">Pochonia chlamydosporia 170</name>
    <dbReference type="NCBI Taxonomy" id="1380566"/>
    <lineage>
        <taxon>Eukaryota</taxon>
        <taxon>Fungi</taxon>
        <taxon>Dikarya</taxon>
        <taxon>Ascomycota</taxon>
        <taxon>Pezizomycotina</taxon>
        <taxon>Sordariomycetes</taxon>
        <taxon>Hypocreomycetidae</taxon>
        <taxon>Hypocreales</taxon>
        <taxon>Clavicipitaceae</taxon>
        <taxon>Pochonia</taxon>
    </lineage>
</organism>
<gene>
    <name evidence="4" type="ORF">VFPPC_09399</name>
</gene>
<evidence type="ECO:0000313" key="4">
    <source>
        <dbReference type="EMBL" id="OAQ61576.1"/>
    </source>
</evidence>
<dbReference type="KEGG" id="pchm:VFPPC_09399"/>
<reference evidence="4 5" key="1">
    <citation type="journal article" date="2016" name="PLoS Pathog.">
        <title>Biosynthesis of antibiotic leucinostatins in bio-control fungus Purpureocillium lilacinum and their inhibition on phytophthora revealed by genome mining.</title>
        <authorList>
            <person name="Wang G."/>
            <person name="Liu Z."/>
            <person name="Lin R."/>
            <person name="Li E."/>
            <person name="Mao Z."/>
            <person name="Ling J."/>
            <person name="Yang Y."/>
            <person name="Yin W.B."/>
            <person name="Xie B."/>
        </authorList>
    </citation>
    <scope>NUCLEOTIDE SEQUENCE [LARGE SCALE GENOMIC DNA]</scope>
    <source>
        <strain evidence="4">170</strain>
    </source>
</reference>
<dbReference type="OrthoDB" id="431715at2759"/>
<protein>
    <submittedName>
        <fullName evidence="4">Glutaminase GtaA</fullName>
    </submittedName>
</protein>
<dbReference type="InterPro" id="IPR033433">
    <property type="entry name" value="GtaA_N"/>
</dbReference>
<evidence type="ECO:0000259" key="2">
    <source>
        <dbReference type="Pfam" id="PF16335"/>
    </source>
</evidence>